<feature type="transmembrane region" description="Helical" evidence="1">
    <location>
        <begin position="77"/>
        <end position="100"/>
    </location>
</feature>
<keyword evidence="1" id="KW-1133">Transmembrane helix</keyword>
<dbReference type="PANTHER" id="PTHR37299">
    <property type="entry name" value="TRANSCRIPTIONAL REGULATOR-RELATED"/>
    <property type="match status" value="1"/>
</dbReference>
<name>A0A2V3PPT7_9BACT</name>
<evidence type="ECO:0000313" key="4">
    <source>
        <dbReference type="Proteomes" id="UP000247973"/>
    </source>
</evidence>
<keyword evidence="1" id="KW-0812">Transmembrane</keyword>
<feature type="transmembrane region" description="Helical" evidence="1">
    <location>
        <begin position="112"/>
        <end position="130"/>
    </location>
</feature>
<proteinExistence type="predicted"/>
<keyword evidence="4" id="KW-1185">Reference proteome</keyword>
<dbReference type="GO" id="GO:0000156">
    <property type="term" value="F:phosphorelay response regulator activity"/>
    <property type="evidence" value="ECO:0007669"/>
    <property type="project" value="InterPro"/>
</dbReference>
<sequence length="281" mass="32104">MNNNRLSFLILLLIIAIITLILTVAVMTPLISLPASYLFLDGIVCGLLLATLSFLLKEVFRYANHKSLPMTQQIINYGALAVLFVLCWVGISLLVLNILLPEGTINFFFPTIPIRILIALLVYGLLISLYRSVFIKEQEQGEDVNIEVESEEILNLESHEETVTAEKAPEDELLEHVAVKNGQKIDLIFINEIISIQAEGDYVMIFTSKGKYLKEQTMKYFADHLPKNKFVRVHRSNIINIDYIQRIELYEKQNQVLKLHNNLQVKMSLAGYKELKKVLNL</sequence>
<keyword evidence="3" id="KW-0238">DNA-binding</keyword>
<dbReference type="OrthoDB" id="1116942at2"/>
<gene>
    <name evidence="3" type="ORF">CLV62_1072</name>
</gene>
<comment type="caution">
    <text evidence="3">The sequence shown here is derived from an EMBL/GenBank/DDBJ whole genome shotgun (WGS) entry which is preliminary data.</text>
</comment>
<evidence type="ECO:0000313" key="3">
    <source>
        <dbReference type="EMBL" id="PXV65410.1"/>
    </source>
</evidence>
<organism evidence="3 4">
    <name type="scientific">Dysgonomonas alginatilytica</name>
    <dbReference type="NCBI Taxonomy" id="1605892"/>
    <lineage>
        <taxon>Bacteria</taxon>
        <taxon>Pseudomonadati</taxon>
        <taxon>Bacteroidota</taxon>
        <taxon>Bacteroidia</taxon>
        <taxon>Bacteroidales</taxon>
        <taxon>Dysgonomonadaceae</taxon>
        <taxon>Dysgonomonas</taxon>
    </lineage>
</organism>
<dbReference type="SMART" id="SM00850">
    <property type="entry name" value="LytTR"/>
    <property type="match status" value="1"/>
</dbReference>
<dbReference type="InterPro" id="IPR007492">
    <property type="entry name" value="LytTR_DNA-bd_dom"/>
</dbReference>
<dbReference type="Pfam" id="PF04397">
    <property type="entry name" value="LytTR"/>
    <property type="match status" value="1"/>
</dbReference>
<dbReference type="Proteomes" id="UP000247973">
    <property type="component" value="Unassembled WGS sequence"/>
</dbReference>
<reference evidence="3 4" key="1">
    <citation type="submission" date="2018-03" db="EMBL/GenBank/DDBJ databases">
        <title>Genomic Encyclopedia of Archaeal and Bacterial Type Strains, Phase II (KMG-II): from individual species to whole genera.</title>
        <authorList>
            <person name="Goeker M."/>
        </authorList>
    </citation>
    <scope>NUCLEOTIDE SEQUENCE [LARGE SCALE GENOMIC DNA]</scope>
    <source>
        <strain evidence="3 4">DSM 100214</strain>
    </source>
</reference>
<dbReference type="GO" id="GO:0003677">
    <property type="term" value="F:DNA binding"/>
    <property type="evidence" value="ECO:0007669"/>
    <property type="project" value="UniProtKB-KW"/>
</dbReference>
<dbReference type="Gene3D" id="2.40.50.1020">
    <property type="entry name" value="LytTr DNA-binding domain"/>
    <property type="match status" value="1"/>
</dbReference>
<feature type="transmembrane region" description="Helical" evidence="1">
    <location>
        <begin position="37"/>
        <end position="56"/>
    </location>
</feature>
<dbReference type="AlphaFoldDB" id="A0A2V3PPT7"/>
<protein>
    <submittedName>
        <fullName evidence="3">LytTr DNA-binding domain-containing protein</fullName>
    </submittedName>
</protein>
<keyword evidence="1" id="KW-0472">Membrane</keyword>
<evidence type="ECO:0000256" key="1">
    <source>
        <dbReference type="SAM" id="Phobius"/>
    </source>
</evidence>
<feature type="domain" description="HTH LytTR-type" evidence="2">
    <location>
        <begin position="177"/>
        <end position="281"/>
    </location>
</feature>
<feature type="transmembrane region" description="Helical" evidence="1">
    <location>
        <begin position="7"/>
        <end position="31"/>
    </location>
</feature>
<dbReference type="PANTHER" id="PTHR37299:SF1">
    <property type="entry name" value="STAGE 0 SPORULATION PROTEIN A HOMOLOG"/>
    <property type="match status" value="1"/>
</dbReference>
<dbReference type="EMBL" id="QICL01000007">
    <property type="protein sequence ID" value="PXV65410.1"/>
    <property type="molecule type" value="Genomic_DNA"/>
</dbReference>
<dbReference type="PROSITE" id="PS50930">
    <property type="entry name" value="HTH_LYTTR"/>
    <property type="match status" value="1"/>
</dbReference>
<accession>A0A2V3PPT7</accession>
<evidence type="ECO:0000259" key="2">
    <source>
        <dbReference type="PROSITE" id="PS50930"/>
    </source>
</evidence>
<dbReference type="InterPro" id="IPR046947">
    <property type="entry name" value="LytR-like"/>
</dbReference>